<organism evidence="3 4">
    <name type="scientific">Candidatus Magnetoglobus multicellularis str. Araruama</name>
    <dbReference type="NCBI Taxonomy" id="890399"/>
    <lineage>
        <taxon>Bacteria</taxon>
        <taxon>Pseudomonadati</taxon>
        <taxon>Thermodesulfobacteriota</taxon>
        <taxon>Desulfobacteria</taxon>
        <taxon>Desulfobacterales</taxon>
        <taxon>Desulfobacteraceae</taxon>
        <taxon>Candidatus Magnetoglobus</taxon>
    </lineage>
</organism>
<dbReference type="InterPro" id="IPR013410">
    <property type="entry name" value="CRISPR-assoc_RAMP_Cmr4"/>
</dbReference>
<dbReference type="Pfam" id="PF03787">
    <property type="entry name" value="RAMPs"/>
    <property type="match status" value="1"/>
</dbReference>
<dbReference type="Proteomes" id="UP000189670">
    <property type="component" value="Unassembled WGS sequence"/>
</dbReference>
<accession>A0A1V1PGN1</accession>
<dbReference type="PANTHER" id="PTHR36700:SF1">
    <property type="entry name" value="CRISPR SYSTEM CMR SUBUNIT CMR4"/>
    <property type="match status" value="1"/>
</dbReference>
<dbReference type="GO" id="GO:0051607">
    <property type="term" value="P:defense response to virus"/>
    <property type="evidence" value="ECO:0007669"/>
    <property type="project" value="UniProtKB-KW"/>
</dbReference>
<gene>
    <name evidence="3" type="ORF">OMM_00657</name>
</gene>
<comment type="caution">
    <text evidence="3">The sequence shown here is derived from an EMBL/GenBank/DDBJ whole genome shotgun (WGS) entry which is preliminary data.</text>
</comment>
<evidence type="ECO:0000313" key="4">
    <source>
        <dbReference type="Proteomes" id="UP000189670"/>
    </source>
</evidence>
<evidence type="ECO:0000259" key="2">
    <source>
        <dbReference type="Pfam" id="PF03787"/>
    </source>
</evidence>
<sequence length="114" mass="12872">MIMYKEASILFFYTETPLHAGSGSNVSHIDMPVQREKHTGYPIVQSSGVKGAFRHWVNGIEAKKMLSSICSGQNLKTMQAAIMAVLWGLQMHTYYSFQYDLFMADLHGLPAHLY</sequence>
<evidence type="ECO:0000313" key="3">
    <source>
        <dbReference type="EMBL" id="ETR73845.1"/>
    </source>
</evidence>
<protein>
    <recommendedName>
        <fullName evidence="2">CRISPR type III-associated protein domain-containing protein</fullName>
    </recommendedName>
</protein>
<keyword evidence="1" id="KW-0051">Antiviral defense</keyword>
<dbReference type="EMBL" id="ATBP01000036">
    <property type="protein sequence ID" value="ETR73845.1"/>
    <property type="molecule type" value="Genomic_DNA"/>
</dbReference>
<evidence type="ECO:0000256" key="1">
    <source>
        <dbReference type="ARBA" id="ARBA00023118"/>
    </source>
</evidence>
<dbReference type="InterPro" id="IPR005537">
    <property type="entry name" value="RAMP_III_fam"/>
</dbReference>
<dbReference type="PANTHER" id="PTHR36700">
    <property type="entry name" value="CRISPR SYSTEM CMR SUBUNIT CMR4"/>
    <property type="match status" value="1"/>
</dbReference>
<proteinExistence type="predicted"/>
<feature type="domain" description="CRISPR type III-associated protein" evidence="2">
    <location>
        <begin position="12"/>
        <end position="58"/>
    </location>
</feature>
<name>A0A1V1PGN1_9BACT</name>
<reference evidence="4" key="1">
    <citation type="submission" date="2012-11" db="EMBL/GenBank/DDBJ databases">
        <authorList>
            <person name="Lucero-Rivera Y.E."/>
            <person name="Tovar-Ramirez D."/>
        </authorList>
    </citation>
    <scope>NUCLEOTIDE SEQUENCE [LARGE SCALE GENOMIC DNA]</scope>
    <source>
        <strain evidence="4">Araruama</strain>
    </source>
</reference>
<dbReference type="AlphaFoldDB" id="A0A1V1PGN1"/>